<dbReference type="RefSeq" id="WP_074765505.1">
    <property type="nucleotide sequence ID" value="NZ_FNWO01000002.1"/>
</dbReference>
<dbReference type="AlphaFoldDB" id="A0A1H6H1Z1"/>
<sequence>MKAHLSHAESILTVSLDGSLDHTAGSSWQHLIDEIAPIRASRVIVDLSLVARVDSVGLGMLHLVRDAVTGIGARLTLRGACPAVRRLFVLTGSDQVFEIE</sequence>
<reference evidence="3" key="1">
    <citation type="submission" date="2016-10" db="EMBL/GenBank/DDBJ databases">
        <authorList>
            <person name="Varghese N."/>
            <person name="Submissions S."/>
        </authorList>
    </citation>
    <scope>NUCLEOTIDE SEQUENCE [LARGE SCALE GENOMIC DNA]</scope>
    <source>
        <strain evidence="3">DSM 13234</strain>
    </source>
</reference>
<dbReference type="SUPFAM" id="SSF52091">
    <property type="entry name" value="SpoIIaa-like"/>
    <property type="match status" value="1"/>
</dbReference>
<dbReference type="PROSITE" id="PS50801">
    <property type="entry name" value="STAS"/>
    <property type="match status" value="1"/>
</dbReference>
<evidence type="ECO:0000313" key="3">
    <source>
        <dbReference type="Proteomes" id="UP000182983"/>
    </source>
</evidence>
<evidence type="ECO:0000313" key="2">
    <source>
        <dbReference type="EMBL" id="SEH28155.1"/>
    </source>
</evidence>
<dbReference type="Gene3D" id="3.30.750.24">
    <property type="entry name" value="STAS domain"/>
    <property type="match status" value="1"/>
</dbReference>
<dbReference type="CDD" id="cd07043">
    <property type="entry name" value="STAS_anti-anti-sigma_factors"/>
    <property type="match status" value="1"/>
</dbReference>
<dbReference type="InterPro" id="IPR002645">
    <property type="entry name" value="STAS_dom"/>
</dbReference>
<protein>
    <submittedName>
        <fullName evidence="2">Stage II sporulation protein AA (Anti-sigma F factor antagonist)</fullName>
    </submittedName>
</protein>
<dbReference type="Proteomes" id="UP000182983">
    <property type="component" value="Unassembled WGS sequence"/>
</dbReference>
<organism evidence="2 3">
    <name type="scientific">Magnetospirillum fulvum</name>
    <name type="common">Rhodospirillum fulvum</name>
    <dbReference type="NCBI Taxonomy" id="1082"/>
    <lineage>
        <taxon>Bacteria</taxon>
        <taxon>Pseudomonadati</taxon>
        <taxon>Pseudomonadota</taxon>
        <taxon>Alphaproteobacteria</taxon>
        <taxon>Rhodospirillales</taxon>
        <taxon>Rhodospirillaceae</taxon>
        <taxon>Magnetospirillum</taxon>
    </lineage>
</organism>
<proteinExistence type="predicted"/>
<dbReference type="Pfam" id="PF01740">
    <property type="entry name" value="STAS"/>
    <property type="match status" value="1"/>
</dbReference>
<dbReference type="OrthoDB" id="8236316at2"/>
<accession>A0A1H6H1Z1</accession>
<gene>
    <name evidence="2" type="ORF">SAMN04244559_00657</name>
</gene>
<dbReference type="PANTHER" id="PTHR33495">
    <property type="entry name" value="ANTI-SIGMA FACTOR ANTAGONIST TM_1081-RELATED-RELATED"/>
    <property type="match status" value="1"/>
</dbReference>
<feature type="domain" description="STAS" evidence="1">
    <location>
        <begin position="1"/>
        <end position="100"/>
    </location>
</feature>
<dbReference type="GO" id="GO:0043856">
    <property type="term" value="F:anti-sigma factor antagonist activity"/>
    <property type="evidence" value="ECO:0007669"/>
    <property type="project" value="TreeGrafter"/>
</dbReference>
<name>A0A1H6H1Z1_MAGFU</name>
<dbReference type="InterPro" id="IPR036513">
    <property type="entry name" value="STAS_dom_sf"/>
</dbReference>
<evidence type="ECO:0000259" key="1">
    <source>
        <dbReference type="PROSITE" id="PS50801"/>
    </source>
</evidence>
<keyword evidence="3" id="KW-1185">Reference proteome</keyword>
<dbReference type="EMBL" id="FNWO01000002">
    <property type="protein sequence ID" value="SEH28155.1"/>
    <property type="molecule type" value="Genomic_DNA"/>
</dbReference>